<feature type="compositionally biased region" description="Polar residues" evidence="2">
    <location>
        <begin position="44"/>
        <end position="57"/>
    </location>
</feature>
<evidence type="ECO:0000256" key="1">
    <source>
        <dbReference type="SAM" id="Coils"/>
    </source>
</evidence>
<comment type="caution">
    <text evidence="3">The sequence shown here is derived from an EMBL/GenBank/DDBJ whole genome shotgun (WGS) entry which is preliminary data.</text>
</comment>
<dbReference type="AlphaFoldDB" id="A0AAD5PCB2"/>
<name>A0AAD5PCB2_9FUNG</name>
<protein>
    <recommendedName>
        <fullName evidence="5">Centrosomin N-terminal motif 1 domain-containing protein</fullName>
    </recommendedName>
</protein>
<accession>A0AAD5PCB2</accession>
<dbReference type="EMBL" id="JAIXMP010000020">
    <property type="protein sequence ID" value="KAI9257372.1"/>
    <property type="molecule type" value="Genomic_DNA"/>
</dbReference>
<organism evidence="3 4">
    <name type="scientific">Phascolomyces articulosus</name>
    <dbReference type="NCBI Taxonomy" id="60185"/>
    <lineage>
        <taxon>Eukaryota</taxon>
        <taxon>Fungi</taxon>
        <taxon>Fungi incertae sedis</taxon>
        <taxon>Mucoromycota</taxon>
        <taxon>Mucoromycotina</taxon>
        <taxon>Mucoromycetes</taxon>
        <taxon>Mucorales</taxon>
        <taxon>Lichtheimiaceae</taxon>
        <taxon>Phascolomyces</taxon>
    </lineage>
</organism>
<evidence type="ECO:0008006" key="5">
    <source>
        <dbReference type="Google" id="ProtNLM"/>
    </source>
</evidence>
<feature type="coiled-coil region" evidence="1">
    <location>
        <begin position="88"/>
        <end position="132"/>
    </location>
</feature>
<gene>
    <name evidence="3" type="ORF">BDA99DRAFT_561856</name>
</gene>
<evidence type="ECO:0000256" key="2">
    <source>
        <dbReference type="SAM" id="MobiDB-lite"/>
    </source>
</evidence>
<feature type="compositionally biased region" description="Low complexity" evidence="2">
    <location>
        <begin position="58"/>
        <end position="68"/>
    </location>
</feature>
<reference evidence="3" key="1">
    <citation type="journal article" date="2022" name="IScience">
        <title>Evolution of zygomycete secretomes and the origins of terrestrial fungal ecologies.</title>
        <authorList>
            <person name="Chang Y."/>
            <person name="Wang Y."/>
            <person name="Mondo S."/>
            <person name="Ahrendt S."/>
            <person name="Andreopoulos W."/>
            <person name="Barry K."/>
            <person name="Beard J."/>
            <person name="Benny G.L."/>
            <person name="Blankenship S."/>
            <person name="Bonito G."/>
            <person name="Cuomo C."/>
            <person name="Desiro A."/>
            <person name="Gervers K.A."/>
            <person name="Hundley H."/>
            <person name="Kuo A."/>
            <person name="LaButti K."/>
            <person name="Lang B.F."/>
            <person name="Lipzen A."/>
            <person name="O'Donnell K."/>
            <person name="Pangilinan J."/>
            <person name="Reynolds N."/>
            <person name="Sandor L."/>
            <person name="Smith M.E."/>
            <person name="Tsang A."/>
            <person name="Grigoriev I.V."/>
            <person name="Stajich J.E."/>
            <person name="Spatafora J.W."/>
        </authorList>
    </citation>
    <scope>NUCLEOTIDE SEQUENCE</scope>
    <source>
        <strain evidence="3">RSA 2281</strain>
    </source>
</reference>
<proteinExistence type="predicted"/>
<evidence type="ECO:0000313" key="3">
    <source>
        <dbReference type="EMBL" id="KAI9257372.1"/>
    </source>
</evidence>
<reference evidence="3" key="2">
    <citation type="submission" date="2023-02" db="EMBL/GenBank/DDBJ databases">
        <authorList>
            <consortium name="DOE Joint Genome Institute"/>
            <person name="Mondo S.J."/>
            <person name="Chang Y."/>
            <person name="Wang Y."/>
            <person name="Ahrendt S."/>
            <person name="Andreopoulos W."/>
            <person name="Barry K."/>
            <person name="Beard J."/>
            <person name="Benny G.L."/>
            <person name="Blankenship S."/>
            <person name="Bonito G."/>
            <person name="Cuomo C."/>
            <person name="Desiro A."/>
            <person name="Gervers K.A."/>
            <person name="Hundley H."/>
            <person name="Kuo A."/>
            <person name="LaButti K."/>
            <person name="Lang B.F."/>
            <person name="Lipzen A."/>
            <person name="O'Donnell K."/>
            <person name="Pangilinan J."/>
            <person name="Reynolds N."/>
            <person name="Sandor L."/>
            <person name="Smith M.W."/>
            <person name="Tsang A."/>
            <person name="Grigoriev I.V."/>
            <person name="Stajich J.E."/>
            <person name="Spatafora J.W."/>
        </authorList>
    </citation>
    <scope>NUCLEOTIDE SEQUENCE</scope>
    <source>
        <strain evidence="3">RSA 2281</strain>
    </source>
</reference>
<feature type="region of interest" description="Disordered" evidence="2">
    <location>
        <begin position="31"/>
        <end position="85"/>
    </location>
</feature>
<feature type="region of interest" description="Disordered" evidence="2">
    <location>
        <begin position="291"/>
        <end position="311"/>
    </location>
</feature>
<sequence>MASSSSFDYQDDLLSVCSSSSASSRRLFRLTSLGRPPGLPKPATFSTFPSSNPRSYGQQQQQSSSSQPLQPPPPQLHPNNNHNKTAPFKELEKMIADLKKENFDLKLRLFHMNWLEQENERLISVLDEASHNKDKEKELNNTMMKTTSTTTTATRSIGTQTTPNVDLSHPSTSYYTAFETSPEAFGLTPHRTTSNTMPLLSLMDDHYYNSHYHNNNKNNSGRSSNSSCSSVNSVERVADAFSRSVRIDVSSPNNNNHIRGWLQDTTNTTDIKSLNNNHLNRNNSLLLLSSSPSTQEEEQDQEGIINQRITL</sequence>
<keyword evidence="4" id="KW-1185">Reference proteome</keyword>
<evidence type="ECO:0000313" key="4">
    <source>
        <dbReference type="Proteomes" id="UP001209540"/>
    </source>
</evidence>
<dbReference type="Proteomes" id="UP001209540">
    <property type="component" value="Unassembled WGS sequence"/>
</dbReference>
<keyword evidence="1" id="KW-0175">Coiled coil</keyword>